<keyword evidence="2" id="KW-1185">Reference proteome</keyword>
<comment type="caution">
    <text evidence="1">The sequence shown here is derived from an EMBL/GenBank/DDBJ whole genome shotgun (WGS) entry which is preliminary data.</text>
</comment>
<dbReference type="Proteomes" id="UP000765509">
    <property type="component" value="Unassembled WGS sequence"/>
</dbReference>
<proteinExistence type="predicted"/>
<reference evidence="1" key="1">
    <citation type="submission" date="2021-03" db="EMBL/GenBank/DDBJ databases">
        <title>Draft genome sequence of rust myrtle Austropuccinia psidii MF-1, a brazilian biotype.</title>
        <authorList>
            <person name="Quecine M.C."/>
            <person name="Pachon D.M.R."/>
            <person name="Bonatelli M.L."/>
            <person name="Correr F.H."/>
            <person name="Franceschini L.M."/>
            <person name="Leite T.F."/>
            <person name="Margarido G.R.A."/>
            <person name="Almeida C.A."/>
            <person name="Ferrarezi J.A."/>
            <person name="Labate C.A."/>
        </authorList>
    </citation>
    <scope>NUCLEOTIDE SEQUENCE</scope>
    <source>
        <strain evidence="1">MF-1</strain>
    </source>
</reference>
<dbReference type="OrthoDB" id="2516795at2759"/>
<sequence length="154" mass="17218">MKRSIPSNTVVIMAVDANVTAKSLAPSKPSGGHPPKARQQLNTQSKEWILCNITPDKPCFWCFEWGHWKQDFPIRLAGKPKCTDPCLYNPGVKLKKSTFLSHLALAILDVFNDNDYFEAHVAAVEDMKVSTELVLLDSGTTHNVTSNQSLFRNF</sequence>
<evidence type="ECO:0000313" key="1">
    <source>
        <dbReference type="EMBL" id="MBW0470249.1"/>
    </source>
</evidence>
<organism evidence="1 2">
    <name type="scientific">Austropuccinia psidii MF-1</name>
    <dbReference type="NCBI Taxonomy" id="1389203"/>
    <lineage>
        <taxon>Eukaryota</taxon>
        <taxon>Fungi</taxon>
        <taxon>Dikarya</taxon>
        <taxon>Basidiomycota</taxon>
        <taxon>Pucciniomycotina</taxon>
        <taxon>Pucciniomycetes</taxon>
        <taxon>Pucciniales</taxon>
        <taxon>Sphaerophragmiaceae</taxon>
        <taxon>Austropuccinia</taxon>
    </lineage>
</organism>
<gene>
    <name evidence="1" type="ORF">O181_009964</name>
</gene>
<protein>
    <submittedName>
        <fullName evidence="1">Uncharacterized protein</fullName>
    </submittedName>
</protein>
<accession>A0A9Q3BQ58</accession>
<evidence type="ECO:0000313" key="2">
    <source>
        <dbReference type="Proteomes" id="UP000765509"/>
    </source>
</evidence>
<dbReference type="EMBL" id="AVOT02002411">
    <property type="protein sequence ID" value="MBW0470249.1"/>
    <property type="molecule type" value="Genomic_DNA"/>
</dbReference>
<name>A0A9Q3BQ58_9BASI</name>
<dbReference type="AlphaFoldDB" id="A0A9Q3BQ58"/>